<comment type="caution">
    <text evidence="2">The sequence shown here is derived from an EMBL/GenBank/DDBJ whole genome shotgun (WGS) entry which is preliminary data.</text>
</comment>
<name>A0A5N6LGY3_9ASTR</name>
<evidence type="ECO:0000256" key="1">
    <source>
        <dbReference type="SAM" id="SignalP"/>
    </source>
</evidence>
<dbReference type="Proteomes" id="UP000326396">
    <property type="component" value="Unassembled WGS sequence"/>
</dbReference>
<protein>
    <recommendedName>
        <fullName evidence="4">Secreted protein</fullName>
    </recommendedName>
</protein>
<dbReference type="EMBL" id="SZYD01000730">
    <property type="protein sequence ID" value="KAD1495161.1"/>
    <property type="molecule type" value="Genomic_DNA"/>
</dbReference>
<sequence length="79" mass="8785">MTRNVLIHAIHRLSVVAMAVVVETISQPPAFRHLSRQGTTLRLPQYSHTTLQALTTMAVNTTTRLYSSMVPLLLQEANS</sequence>
<reference evidence="2 3" key="1">
    <citation type="submission" date="2019-05" db="EMBL/GenBank/DDBJ databases">
        <title>Mikania micrantha, genome provides insights into the molecular mechanism of rapid growth.</title>
        <authorList>
            <person name="Liu B."/>
        </authorList>
    </citation>
    <scope>NUCLEOTIDE SEQUENCE [LARGE SCALE GENOMIC DNA]</scope>
    <source>
        <strain evidence="2">NLD-2019</strain>
        <tissue evidence="2">Leaf</tissue>
    </source>
</reference>
<dbReference type="AlphaFoldDB" id="A0A5N6LGY3"/>
<evidence type="ECO:0000313" key="2">
    <source>
        <dbReference type="EMBL" id="KAD1495161.1"/>
    </source>
</evidence>
<evidence type="ECO:0000313" key="3">
    <source>
        <dbReference type="Proteomes" id="UP000326396"/>
    </source>
</evidence>
<organism evidence="2 3">
    <name type="scientific">Mikania micrantha</name>
    <name type="common">bitter vine</name>
    <dbReference type="NCBI Taxonomy" id="192012"/>
    <lineage>
        <taxon>Eukaryota</taxon>
        <taxon>Viridiplantae</taxon>
        <taxon>Streptophyta</taxon>
        <taxon>Embryophyta</taxon>
        <taxon>Tracheophyta</taxon>
        <taxon>Spermatophyta</taxon>
        <taxon>Magnoliopsida</taxon>
        <taxon>eudicotyledons</taxon>
        <taxon>Gunneridae</taxon>
        <taxon>Pentapetalae</taxon>
        <taxon>asterids</taxon>
        <taxon>campanulids</taxon>
        <taxon>Asterales</taxon>
        <taxon>Asteraceae</taxon>
        <taxon>Asteroideae</taxon>
        <taxon>Heliantheae alliance</taxon>
        <taxon>Eupatorieae</taxon>
        <taxon>Mikania</taxon>
    </lineage>
</organism>
<feature type="signal peptide" evidence="1">
    <location>
        <begin position="1"/>
        <end position="26"/>
    </location>
</feature>
<proteinExistence type="predicted"/>
<keyword evidence="3" id="KW-1185">Reference proteome</keyword>
<keyword evidence="1" id="KW-0732">Signal</keyword>
<evidence type="ECO:0008006" key="4">
    <source>
        <dbReference type="Google" id="ProtNLM"/>
    </source>
</evidence>
<accession>A0A5N6LGY3</accession>
<gene>
    <name evidence="2" type="ORF">E3N88_42737</name>
</gene>
<feature type="chain" id="PRO_5024423846" description="Secreted protein" evidence="1">
    <location>
        <begin position="27"/>
        <end position="79"/>
    </location>
</feature>